<evidence type="ECO:0000313" key="1">
    <source>
        <dbReference type="EMBL" id="KAF4656528.1"/>
    </source>
</evidence>
<sequence>MCFLASAIEIAKFREALEHLVINDITYFNHSPESTAHDYLIRYRTGFMTLWKDGSCTGGGCSTPDCTEDPLHFQAVYCPMDTNFQAYVETLLESADTDSTDDTVMECRNRLIAEGEEPLHPQDAVPVADPYGNVNSWCRIRDTLIESPLTSITMCVWTASLLAGMQMLAVTAVSIVELTDRLKLSDLFKKPRTMTELTNGNRQQARSDAVVDQV</sequence>
<keyword evidence="2" id="KW-1185">Reference proteome</keyword>
<dbReference type="AlphaFoldDB" id="A0A7J6LB93"/>
<dbReference type="OrthoDB" id="10419436at2759"/>
<evidence type="ECO:0000313" key="2">
    <source>
        <dbReference type="Proteomes" id="UP000591131"/>
    </source>
</evidence>
<dbReference type="Proteomes" id="UP000591131">
    <property type="component" value="Unassembled WGS sequence"/>
</dbReference>
<proteinExistence type="predicted"/>
<accession>A0A7J6LB93</accession>
<reference evidence="1 2" key="1">
    <citation type="submission" date="2020-04" db="EMBL/GenBank/DDBJ databases">
        <title>Perkinsus chesapeaki whole genome sequence.</title>
        <authorList>
            <person name="Bogema D.R."/>
        </authorList>
    </citation>
    <scope>NUCLEOTIDE SEQUENCE [LARGE SCALE GENOMIC DNA]</scope>
    <source>
        <strain evidence="1">ATCC PRA-425</strain>
    </source>
</reference>
<name>A0A7J6LB93_PERCH</name>
<dbReference type="EMBL" id="JAAPAO010000592">
    <property type="protein sequence ID" value="KAF4656528.1"/>
    <property type="molecule type" value="Genomic_DNA"/>
</dbReference>
<organism evidence="1 2">
    <name type="scientific">Perkinsus chesapeaki</name>
    <name type="common">Clam parasite</name>
    <name type="synonym">Perkinsus andrewsi</name>
    <dbReference type="NCBI Taxonomy" id="330153"/>
    <lineage>
        <taxon>Eukaryota</taxon>
        <taxon>Sar</taxon>
        <taxon>Alveolata</taxon>
        <taxon>Perkinsozoa</taxon>
        <taxon>Perkinsea</taxon>
        <taxon>Perkinsida</taxon>
        <taxon>Perkinsidae</taxon>
        <taxon>Perkinsus</taxon>
    </lineage>
</organism>
<gene>
    <name evidence="1" type="ORF">FOL47_008885</name>
</gene>
<protein>
    <submittedName>
        <fullName evidence="1">Uncharacterized protein</fullName>
    </submittedName>
</protein>
<comment type="caution">
    <text evidence="1">The sequence shown here is derived from an EMBL/GenBank/DDBJ whole genome shotgun (WGS) entry which is preliminary data.</text>
</comment>